<dbReference type="InterPro" id="IPR000014">
    <property type="entry name" value="PAS"/>
</dbReference>
<dbReference type="InterPro" id="IPR035919">
    <property type="entry name" value="EAL_sf"/>
</dbReference>
<dbReference type="EMBL" id="OBDY01000009">
    <property type="protein sequence ID" value="SNY49064.1"/>
    <property type="molecule type" value="Genomic_DNA"/>
</dbReference>
<dbReference type="CDD" id="cd01948">
    <property type="entry name" value="EAL"/>
    <property type="match status" value="1"/>
</dbReference>
<dbReference type="PROSITE" id="PS50887">
    <property type="entry name" value="GGDEF"/>
    <property type="match status" value="1"/>
</dbReference>
<evidence type="ECO:0000259" key="2">
    <source>
        <dbReference type="PROSITE" id="PS50112"/>
    </source>
</evidence>
<dbReference type="InterPro" id="IPR001633">
    <property type="entry name" value="EAL_dom"/>
</dbReference>
<dbReference type="CDD" id="cd00130">
    <property type="entry name" value="PAS"/>
    <property type="match status" value="1"/>
</dbReference>
<dbReference type="InterPro" id="IPR035965">
    <property type="entry name" value="PAS-like_dom_sf"/>
</dbReference>
<dbReference type="FunFam" id="3.20.20.450:FF:000001">
    <property type="entry name" value="Cyclic di-GMP phosphodiesterase yahA"/>
    <property type="match status" value="1"/>
</dbReference>
<proteinExistence type="predicted"/>
<dbReference type="CDD" id="cd01949">
    <property type="entry name" value="GGDEF"/>
    <property type="match status" value="1"/>
</dbReference>
<dbReference type="AlphaFoldDB" id="A0A285IM98"/>
<dbReference type="PROSITE" id="PS50883">
    <property type="entry name" value="EAL"/>
    <property type="match status" value="1"/>
</dbReference>
<dbReference type="OrthoDB" id="3304401at2"/>
<dbReference type="SMART" id="SM00052">
    <property type="entry name" value="EAL"/>
    <property type="match status" value="1"/>
</dbReference>
<dbReference type="NCBIfam" id="TIGR00254">
    <property type="entry name" value="GGDEF"/>
    <property type="match status" value="1"/>
</dbReference>
<dbReference type="InterPro" id="IPR052155">
    <property type="entry name" value="Biofilm_reg_signaling"/>
</dbReference>
<feature type="transmembrane region" description="Helical" evidence="1">
    <location>
        <begin position="197"/>
        <end position="219"/>
    </location>
</feature>
<dbReference type="PANTHER" id="PTHR44757:SF2">
    <property type="entry name" value="BIOFILM ARCHITECTURE MAINTENANCE PROTEIN MBAA"/>
    <property type="match status" value="1"/>
</dbReference>
<dbReference type="SMART" id="SM00091">
    <property type="entry name" value="PAS"/>
    <property type="match status" value="1"/>
</dbReference>
<dbReference type="Gene3D" id="3.30.70.270">
    <property type="match status" value="1"/>
</dbReference>
<dbReference type="RefSeq" id="WP_097322024.1">
    <property type="nucleotide sequence ID" value="NZ_OBDY01000009.1"/>
</dbReference>
<dbReference type="Gene3D" id="3.30.450.20">
    <property type="entry name" value="PAS domain"/>
    <property type="match status" value="1"/>
</dbReference>
<feature type="transmembrane region" description="Helical" evidence="1">
    <location>
        <begin position="134"/>
        <end position="154"/>
    </location>
</feature>
<keyword evidence="1" id="KW-0472">Membrane</keyword>
<dbReference type="SUPFAM" id="SSF55785">
    <property type="entry name" value="PYP-like sensor domain (PAS domain)"/>
    <property type="match status" value="1"/>
</dbReference>
<evidence type="ECO:0000313" key="5">
    <source>
        <dbReference type="EMBL" id="SNY49064.1"/>
    </source>
</evidence>
<dbReference type="Pfam" id="PF00990">
    <property type="entry name" value="GGDEF"/>
    <property type="match status" value="1"/>
</dbReference>
<dbReference type="PROSITE" id="PS50112">
    <property type="entry name" value="PAS"/>
    <property type="match status" value="1"/>
</dbReference>
<feature type="transmembrane region" description="Helical" evidence="1">
    <location>
        <begin position="71"/>
        <end position="92"/>
    </location>
</feature>
<dbReference type="Proteomes" id="UP000219612">
    <property type="component" value="Unassembled WGS sequence"/>
</dbReference>
<evidence type="ECO:0000313" key="6">
    <source>
        <dbReference type="Proteomes" id="UP000219612"/>
    </source>
</evidence>
<keyword evidence="6" id="KW-1185">Reference proteome</keyword>
<accession>A0A285IM98</accession>
<dbReference type="PANTHER" id="PTHR44757">
    <property type="entry name" value="DIGUANYLATE CYCLASE DGCP"/>
    <property type="match status" value="1"/>
</dbReference>
<dbReference type="SMART" id="SM00267">
    <property type="entry name" value="GGDEF"/>
    <property type="match status" value="1"/>
</dbReference>
<evidence type="ECO:0000259" key="3">
    <source>
        <dbReference type="PROSITE" id="PS50883"/>
    </source>
</evidence>
<sequence>MGVVTTIAALAAAVAGLVVVSRRGGRLRLAWAALVLGILGGLVAGPPVLIVLAALSLIAVPRPPRTGLARLRGMVDALLIATSLLVLGWNLVMQQALAAGHPYAIGRPVADMLLGAVALCALARCRPGTPGATALALTSTGVFLLACADAMVVRLGNGDVLALAGYLLVLFAASIAMRRRLDEATILQEQAAHRRNFSLLLPYAVVVLTLFLGLFWFAIGGTPTAFGTWGRFFSILLIVAREAILRADNRQLARDLEERVADRTAEVRRREERFRALVEQSSDSLAILDADATVRYQSSSVERLFGYRVEDLVGKRVAAAAARTEGLKPGETVTFEALLPHADGVRRPAEMTITNLLDDPYVAGLVLNTRDISEADDLQQRLRHDAYHDGLTGLVNRTLFRERLAAAVAEGEAAILFLDLDGFKEINDSLGHAAGDQLLVQVAERLRAADPGVARLGGDEFAVIVRDGSPVAVADRILQELEAPFVIDGREVHAGAGIGIASSVDASDIEQLQRNADLAMYKSKDAGGGRWTAYHPSMHDELMRRVSLADDLRYALDRDELVLHYQPTVDMRTGRVVGFEALVRWQHPSRGMVPPLDFIGVAEATGLIVPLGRWVMATACRQAVRWGGVHMAVNVSVRQFETGTLAETVAAVLAETGMPPHLLTLEMTESVLLTDTDENLARITELKALGVVLAMDDFGTGYSSLAYLRRFPMDILKIDRSFVDRLGGDPADGALVQTIIRLAHRFGMHAVAEGIENAAQLTILRAMDCDYAQGFFLSRPLPASEATRLLVAPFELAS</sequence>
<dbReference type="Gene3D" id="3.20.20.450">
    <property type="entry name" value="EAL domain"/>
    <property type="match status" value="1"/>
</dbReference>
<dbReference type="InterPro" id="IPR043128">
    <property type="entry name" value="Rev_trsase/Diguanyl_cyclase"/>
</dbReference>
<gene>
    <name evidence="5" type="ORF">SAMN05421748_109204</name>
</gene>
<dbReference type="SUPFAM" id="SSF141868">
    <property type="entry name" value="EAL domain-like"/>
    <property type="match status" value="1"/>
</dbReference>
<dbReference type="NCBIfam" id="TIGR00229">
    <property type="entry name" value="sensory_box"/>
    <property type="match status" value="1"/>
</dbReference>
<evidence type="ECO:0000256" key="1">
    <source>
        <dbReference type="SAM" id="Phobius"/>
    </source>
</evidence>
<organism evidence="5 6">
    <name type="scientific">Paractinoplanes atraurantiacus</name>
    <dbReference type="NCBI Taxonomy" id="1036182"/>
    <lineage>
        <taxon>Bacteria</taxon>
        <taxon>Bacillati</taxon>
        <taxon>Actinomycetota</taxon>
        <taxon>Actinomycetes</taxon>
        <taxon>Micromonosporales</taxon>
        <taxon>Micromonosporaceae</taxon>
        <taxon>Paractinoplanes</taxon>
    </lineage>
</organism>
<evidence type="ECO:0000259" key="4">
    <source>
        <dbReference type="PROSITE" id="PS50887"/>
    </source>
</evidence>
<reference evidence="6" key="1">
    <citation type="submission" date="2017-09" db="EMBL/GenBank/DDBJ databases">
        <authorList>
            <person name="Varghese N."/>
            <person name="Submissions S."/>
        </authorList>
    </citation>
    <scope>NUCLEOTIDE SEQUENCE [LARGE SCALE GENOMIC DNA]</scope>
    <source>
        <strain evidence="6">CGMCC 4.6857</strain>
    </source>
</reference>
<feature type="transmembrane region" description="Helical" evidence="1">
    <location>
        <begin position="31"/>
        <end position="59"/>
    </location>
</feature>
<name>A0A285IM98_9ACTN</name>
<dbReference type="SUPFAM" id="SSF55073">
    <property type="entry name" value="Nucleotide cyclase"/>
    <property type="match status" value="1"/>
</dbReference>
<feature type="domain" description="EAL" evidence="3">
    <location>
        <begin position="545"/>
        <end position="794"/>
    </location>
</feature>
<keyword evidence="1" id="KW-0812">Transmembrane</keyword>
<feature type="transmembrane region" description="Helical" evidence="1">
    <location>
        <begin position="160"/>
        <end position="177"/>
    </location>
</feature>
<protein>
    <submittedName>
        <fullName evidence="5">PAS domain S-box-containing protein/diguanylate cyclase (GGDEF) domain-containing protein</fullName>
    </submittedName>
</protein>
<feature type="domain" description="GGDEF" evidence="4">
    <location>
        <begin position="411"/>
        <end position="536"/>
    </location>
</feature>
<dbReference type="InterPro" id="IPR029787">
    <property type="entry name" value="Nucleotide_cyclase"/>
</dbReference>
<dbReference type="Pfam" id="PF00563">
    <property type="entry name" value="EAL"/>
    <property type="match status" value="1"/>
</dbReference>
<feature type="domain" description="PAS" evidence="2">
    <location>
        <begin position="270"/>
        <end position="315"/>
    </location>
</feature>
<keyword evidence="1" id="KW-1133">Transmembrane helix</keyword>
<dbReference type="InterPro" id="IPR000160">
    <property type="entry name" value="GGDEF_dom"/>
</dbReference>
<dbReference type="Pfam" id="PF08448">
    <property type="entry name" value="PAS_4"/>
    <property type="match status" value="1"/>
</dbReference>
<dbReference type="InterPro" id="IPR013656">
    <property type="entry name" value="PAS_4"/>
</dbReference>